<feature type="domain" description="GPI inositol-deacylase winged helix" evidence="2">
    <location>
        <begin position="20"/>
        <end position="94"/>
    </location>
</feature>
<reference evidence="3" key="1">
    <citation type="submission" date="2021-03" db="EMBL/GenBank/DDBJ databases">
        <title>Comparative genomics and phylogenomic investigation of the class Geoglossomycetes provide insights into ecological specialization and systematics.</title>
        <authorList>
            <person name="Melie T."/>
            <person name="Pirro S."/>
            <person name="Miller A.N."/>
            <person name="Quandt A."/>
        </authorList>
    </citation>
    <scope>NUCLEOTIDE SEQUENCE</scope>
    <source>
        <strain evidence="3">CAQ_001_2017</strain>
    </source>
</reference>
<dbReference type="PROSITE" id="PS50297">
    <property type="entry name" value="ANK_REP_REGION"/>
    <property type="match status" value="1"/>
</dbReference>
<feature type="repeat" description="ANK" evidence="1">
    <location>
        <begin position="430"/>
        <end position="462"/>
    </location>
</feature>
<dbReference type="SUPFAM" id="SSF48403">
    <property type="entry name" value="Ankyrin repeat"/>
    <property type="match status" value="1"/>
</dbReference>
<accession>A0A9P8L710</accession>
<evidence type="ECO:0000313" key="4">
    <source>
        <dbReference type="Proteomes" id="UP000750711"/>
    </source>
</evidence>
<dbReference type="InterPro" id="IPR054471">
    <property type="entry name" value="GPIID_WHD"/>
</dbReference>
<dbReference type="PROSITE" id="PS50088">
    <property type="entry name" value="ANK_REPEAT"/>
    <property type="match status" value="2"/>
</dbReference>
<sequence>MAKTYARVLRKIRESQPNMVLAQRIFKWVVCAKRPLLITELGEAVAFGPTDRWWNPEKIPDASRLIQACRSLVVFDDDKTVRLAHHTVQQFLLEPPTEDSIPEFHFQFSQASIEAGETCIAYLSFSDFETQITTPTPNNTVSSGDMPIPAAIIDSMSTPLGLTHIISGAFKFGQYMRTGSTRRQLPTFDLTKFAKLKKHPPPKLQEKYHFLNYAVENWISHASNFSEDSTTMWKAFKYLAMEKPMAFDIRTWSDSRVSTDLPHTALFRWAVGAGHVPLLKLLLQLPRGSNLHDYCRIESEKDRSIVLSALGGGHINVVEFLAKQACIDGRYGKPLIEAALNGNEAVVQLLLGYGLSLNAKTEALQMISRPEHMAAMHVLMQDEPPLDLRGERGRVALVKAAERDVDGVLIVLLGKAASFEAAVADLEEVWRDTALHEATLRGLDGVARLLLEKGIDVNAKGGDGRTAL</sequence>
<comment type="caution">
    <text evidence="3">The sequence shown here is derived from an EMBL/GenBank/DDBJ whole genome shotgun (WGS) entry which is preliminary data.</text>
</comment>
<proteinExistence type="predicted"/>
<feature type="non-terminal residue" evidence="3">
    <location>
        <position position="468"/>
    </location>
</feature>
<dbReference type="Pfam" id="PF22939">
    <property type="entry name" value="WHD_GPIID"/>
    <property type="match status" value="1"/>
</dbReference>
<dbReference type="Gene3D" id="1.25.40.20">
    <property type="entry name" value="Ankyrin repeat-containing domain"/>
    <property type="match status" value="1"/>
</dbReference>
<keyword evidence="4" id="KW-1185">Reference proteome</keyword>
<dbReference type="AlphaFoldDB" id="A0A9P8L710"/>
<keyword evidence="1" id="KW-0040">ANK repeat</keyword>
<dbReference type="InterPro" id="IPR002110">
    <property type="entry name" value="Ankyrin_rpt"/>
</dbReference>
<dbReference type="Proteomes" id="UP000750711">
    <property type="component" value="Unassembled WGS sequence"/>
</dbReference>
<dbReference type="Pfam" id="PF12796">
    <property type="entry name" value="Ank_2"/>
    <property type="match status" value="1"/>
</dbReference>
<dbReference type="SMART" id="SM00248">
    <property type="entry name" value="ANK"/>
    <property type="match status" value="3"/>
</dbReference>
<organism evidence="3 4">
    <name type="scientific">Trichoglossum hirsutum</name>
    <dbReference type="NCBI Taxonomy" id="265104"/>
    <lineage>
        <taxon>Eukaryota</taxon>
        <taxon>Fungi</taxon>
        <taxon>Dikarya</taxon>
        <taxon>Ascomycota</taxon>
        <taxon>Pezizomycotina</taxon>
        <taxon>Geoglossomycetes</taxon>
        <taxon>Geoglossales</taxon>
        <taxon>Geoglossaceae</taxon>
        <taxon>Trichoglossum</taxon>
    </lineage>
</organism>
<name>A0A9P8L710_9PEZI</name>
<feature type="repeat" description="ANK" evidence="1">
    <location>
        <begin position="334"/>
        <end position="362"/>
    </location>
</feature>
<dbReference type="PANTHER" id="PTHR10039:SF15">
    <property type="entry name" value="NACHT DOMAIN-CONTAINING PROTEIN"/>
    <property type="match status" value="1"/>
</dbReference>
<dbReference type="Pfam" id="PF00023">
    <property type="entry name" value="Ank"/>
    <property type="match status" value="1"/>
</dbReference>
<protein>
    <recommendedName>
        <fullName evidence="2">GPI inositol-deacylase winged helix domain-containing protein</fullName>
    </recommendedName>
</protein>
<dbReference type="InterPro" id="IPR036770">
    <property type="entry name" value="Ankyrin_rpt-contain_sf"/>
</dbReference>
<evidence type="ECO:0000313" key="3">
    <source>
        <dbReference type="EMBL" id="KAH0551624.1"/>
    </source>
</evidence>
<dbReference type="PANTHER" id="PTHR10039">
    <property type="entry name" value="AMELOGENIN"/>
    <property type="match status" value="1"/>
</dbReference>
<gene>
    <name evidence="3" type="ORF">GP486_007157</name>
</gene>
<evidence type="ECO:0000259" key="2">
    <source>
        <dbReference type="Pfam" id="PF22939"/>
    </source>
</evidence>
<dbReference type="EMBL" id="JAGHQM010001873">
    <property type="protein sequence ID" value="KAH0551624.1"/>
    <property type="molecule type" value="Genomic_DNA"/>
</dbReference>
<evidence type="ECO:0000256" key="1">
    <source>
        <dbReference type="PROSITE-ProRule" id="PRU00023"/>
    </source>
</evidence>